<dbReference type="InterPro" id="IPR010473">
    <property type="entry name" value="GTPase-bd"/>
</dbReference>
<feature type="domain" description="FH2" evidence="5">
    <location>
        <begin position="601"/>
        <end position="1000"/>
    </location>
</feature>
<evidence type="ECO:0000256" key="1">
    <source>
        <dbReference type="SAM" id="Coils"/>
    </source>
</evidence>
<sequence>MPARQGLCWCLGGSPRPPEIKHGLDIAAPLQPVLLDIPMPTDEAELNTRFEELVAELGLDKTHRDALYGLPAEKKWQIYCSKKMDVGTSKQNTADYYIERMCNINSQNWSGLSEDDINSHVNLVENLKTALRTQTLSFVVSFIEKSGLQCLLDFLSKMEYETSEGPLHTAIIGCIKALMNNSQGRAHVLAHPDCINIIAQSLAVENIKTKIAVLEILGAICLVPGGHKKVLNAMLHFQKYAGERTRFQLLMYDLDRSTGKYKEEVALKTAVMSFINAALKYGAGQDHLEFRLHLRYEFLMLGIVPIMTKMRAHGNTTLDRHLDFFEMVRNEDEKEFAKRFDGVHIDSKSATAMFDVIRKKLHLSTAYPNLLSILHHMLLIPYGKNDVLQVWPLVDKIIQQIVLQLKKGEDPDGAPLEEINVKQLIRQLANDTDVKSFQTKLREAEKSADELQAKLAKKERECEVRVEEKEELMATMNLMKSKLEKEVAAHAETRSQLQDLLSRVEEIRSQLDTERGEKQKLQHLVQSGSLPDDAKMGLTNAASAIISSIESKNKDLHSFMPPPPPPPPGMPAPPPPPAPGAPTGLHYGMNGSVNSSYSAKFKGNPKPNAPMKSFNWTKISENQISGSIWNDLNHAKMYASLDLEEFQRTFSAYQKPVTEEGEEDSKSTKSKTQVLTVIDGRRSQNCTILLSKLKLTNEELARAIMNVDEGEDLPKDMVEQLLKFVPTAEEVQLLSEYAHEIENMARADRFLFEMSKIIHYEERLKALYFKKKFQERKVDCKQRIDAVFEASKEVFRSRRFKKLLELVLALGNFMNKGQRGNALGFKISSLGKMMDTKASTNKNMTLLHYIVELIEKKFPDLIKLEEDIPHIHDAAKVNFTDLDKEITNLRKGLQNIEKEVEFFEKKFSISSQDKFVTVMKDFCTVAAYNFTSVEDSCNEMRLKFETIVKTFCEDPKQAQPEEFFGSIDTFIIGMNDARHENEKFKKQKEEEEKRKLLEEQLKKEREKRIMLRRGSNLTDKKIGGVAVENGDKGEFDDLISALRTGDVFGEDMAKLAKRNRKRVNNAVDFARERQGSVTTS</sequence>
<dbReference type="FunFam" id="1.25.10.10:FF:000800">
    <property type="entry name" value="Disheveled-associated activator of morphogenesis"/>
    <property type="match status" value="1"/>
</dbReference>
<dbReference type="RefSeq" id="XP_055878499.1">
    <property type="nucleotide sequence ID" value="XM_056022524.1"/>
</dbReference>
<protein>
    <submittedName>
        <fullName evidence="7 8">Disheveled-associated activator of morphogenesis 1-like</fullName>
    </submittedName>
</protein>
<dbReference type="GO" id="GO:0030036">
    <property type="term" value="P:actin cytoskeleton organization"/>
    <property type="evidence" value="ECO:0007669"/>
    <property type="project" value="InterPro"/>
</dbReference>
<evidence type="ECO:0000313" key="7">
    <source>
        <dbReference type="RefSeq" id="XP_055878499.1"/>
    </source>
</evidence>
<dbReference type="GeneID" id="106055442"/>
<dbReference type="PANTHER" id="PTHR45725">
    <property type="entry name" value="FORMIN HOMOLOGY 2 FAMILY MEMBER"/>
    <property type="match status" value="1"/>
</dbReference>
<dbReference type="InterPro" id="IPR042201">
    <property type="entry name" value="FH2_Formin_sf"/>
</dbReference>
<dbReference type="SUPFAM" id="SSF48371">
    <property type="entry name" value="ARM repeat"/>
    <property type="match status" value="1"/>
</dbReference>
<dbReference type="InterPro" id="IPR014768">
    <property type="entry name" value="GBD/FH3_dom"/>
</dbReference>
<evidence type="ECO:0000259" key="5">
    <source>
        <dbReference type="PROSITE" id="PS51444"/>
    </source>
</evidence>
<feature type="coiled-coil region" evidence="1">
    <location>
        <begin position="434"/>
        <end position="524"/>
    </location>
</feature>
<dbReference type="OrthoDB" id="1104827at2759"/>
<keyword evidence="6" id="KW-1185">Reference proteome</keyword>
<dbReference type="PROSITE" id="PS51231">
    <property type="entry name" value="DAD"/>
    <property type="match status" value="1"/>
</dbReference>
<gene>
    <name evidence="7 8" type="primary">LOC106055442</name>
</gene>
<dbReference type="InterPro" id="IPR016024">
    <property type="entry name" value="ARM-type_fold"/>
</dbReference>
<evidence type="ECO:0000259" key="4">
    <source>
        <dbReference type="PROSITE" id="PS51232"/>
    </source>
</evidence>
<feature type="domain" description="GBD/FH3" evidence="4">
    <location>
        <begin position="38"/>
        <end position="409"/>
    </location>
</feature>
<dbReference type="InterPro" id="IPR010472">
    <property type="entry name" value="FH3_dom"/>
</dbReference>
<feature type="domain" description="DAD" evidence="3">
    <location>
        <begin position="1028"/>
        <end position="1061"/>
    </location>
</feature>
<keyword evidence="1" id="KW-0175">Coiled coil</keyword>
<dbReference type="Pfam" id="PF02181">
    <property type="entry name" value="FH2"/>
    <property type="match status" value="1"/>
</dbReference>
<dbReference type="InterPro" id="IPR015425">
    <property type="entry name" value="FH2_Formin"/>
</dbReference>
<dbReference type="Gene3D" id="1.20.58.2220">
    <property type="entry name" value="Formin, FH2 domain"/>
    <property type="match status" value="1"/>
</dbReference>
<dbReference type="Gene3D" id="1.25.10.10">
    <property type="entry name" value="Leucine-rich Repeat Variant"/>
    <property type="match status" value="1"/>
</dbReference>
<dbReference type="OMA" id="AMLYFQE"/>
<dbReference type="SMART" id="SM01139">
    <property type="entry name" value="Drf_FH3"/>
    <property type="match status" value="1"/>
</dbReference>
<dbReference type="InterPro" id="IPR014767">
    <property type="entry name" value="DAD_dom"/>
</dbReference>
<dbReference type="AlphaFoldDB" id="A0A9W2ZU74"/>
<dbReference type="SMART" id="SM00498">
    <property type="entry name" value="FH2"/>
    <property type="match status" value="1"/>
</dbReference>
<reference evidence="7 8" key="1">
    <citation type="submission" date="2025-04" db="UniProtKB">
        <authorList>
            <consortium name="RefSeq"/>
        </authorList>
    </citation>
    <scope>IDENTIFICATION</scope>
</reference>
<dbReference type="GO" id="GO:0030838">
    <property type="term" value="P:positive regulation of actin filament polymerization"/>
    <property type="evidence" value="ECO:0007669"/>
    <property type="project" value="TreeGrafter"/>
</dbReference>
<evidence type="ECO:0000259" key="3">
    <source>
        <dbReference type="PROSITE" id="PS51231"/>
    </source>
</evidence>
<dbReference type="InterPro" id="IPR011989">
    <property type="entry name" value="ARM-like"/>
</dbReference>
<dbReference type="PANTHER" id="PTHR45725:SF1">
    <property type="entry name" value="DISHEVELLED ASSOCIATED ACTIVATOR OF MORPHOGENESIS, ISOFORM D"/>
    <property type="match status" value="1"/>
</dbReference>
<feature type="region of interest" description="Disordered" evidence="2">
    <location>
        <begin position="554"/>
        <end position="590"/>
    </location>
</feature>
<dbReference type="SUPFAM" id="SSF101447">
    <property type="entry name" value="Formin homology 2 domain (FH2 domain)"/>
    <property type="match status" value="1"/>
</dbReference>
<dbReference type="GO" id="GO:0003779">
    <property type="term" value="F:actin binding"/>
    <property type="evidence" value="ECO:0007669"/>
    <property type="project" value="InterPro"/>
</dbReference>
<organism evidence="6 7">
    <name type="scientific">Biomphalaria glabrata</name>
    <name type="common">Bloodfluke planorb</name>
    <name type="synonym">Freshwater snail</name>
    <dbReference type="NCBI Taxonomy" id="6526"/>
    <lineage>
        <taxon>Eukaryota</taxon>
        <taxon>Metazoa</taxon>
        <taxon>Spiralia</taxon>
        <taxon>Lophotrochozoa</taxon>
        <taxon>Mollusca</taxon>
        <taxon>Gastropoda</taxon>
        <taxon>Heterobranchia</taxon>
        <taxon>Euthyneura</taxon>
        <taxon>Panpulmonata</taxon>
        <taxon>Hygrophila</taxon>
        <taxon>Lymnaeoidea</taxon>
        <taxon>Planorbidae</taxon>
        <taxon>Biomphalaria</taxon>
    </lineage>
</organism>
<feature type="coiled-coil region" evidence="1">
    <location>
        <begin position="879"/>
        <end position="906"/>
    </location>
</feature>
<dbReference type="SMART" id="SM01140">
    <property type="entry name" value="Drf_GBD"/>
    <property type="match status" value="1"/>
</dbReference>
<dbReference type="Pfam" id="PF06367">
    <property type="entry name" value="Drf_FH3"/>
    <property type="match status" value="1"/>
</dbReference>
<dbReference type="GO" id="GO:0031267">
    <property type="term" value="F:small GTPase binding"/>
    <property type="evidence" value="ECO:0007669"/>
    <property type="project" value="InterPro"/>
</dbReference>
<evidence type="ECO:0000256" key="2">
    <source>
        <dbReference type="SAM" id="MobiDB-lite"/>
    </source>
</evidence>
<dbReference type="Gene3D" id="1.10.238.150">
    <property type="entry name" value="Formin, FH3 diaphanous domain"/>
    <property type="match status" value="1"/>
</dbReference>
<dbReference type="InterPro" id="IPR051425">
    <property type="entry name" value="Formin_Homology"/>
</dbReference>
<dbReference type="Proteomes" id="UP001165740">
    <property type="component" value="Chromosome 3"/>
</dbReference>
<evidence type="ECO:0000313" key="8">
    <source>
        <dbReference type="RefSeq" id="XP_055878500.1"/>
    </source>
</evidence>
<dbReference type="PROSITE" id="PS51444">
    <property type="entry name" value="FH2"/>
    <property type="match status" value="1"/>
</dbReference>
<dbReference type="RefSeq" id="XP_055878500.1">
    <property type="nucleotide sequence ID" value="XM_056022525.1"/>
</dbReference>
<dbReference type="Pfam" id="PF06371">
    <property type="entry name" value="Drf_GBD"/>
    <property type="match status" value="1"/>
</dbReference>
<dbReference type="PROSITE" id="PS51232">
    <property type="entry name" value="GBD_FH3"/>
    <property type="match status" value="1"/>
</dbReference>
<evidence type="ECO:0000313" key="6">
    <source>
        <dbReference type="Proteomes" id="UP001165740"/>
    </source>
</evidence>
<feature type="coiled-coil region" evidence="1">
    <location>
        <begin position="974"/>
        <end position="1007"/>
    </location>
</feature>
<name>A0A9W2ZU74_BIOGL</name>
<accession>A0A9W2ZU74</accession>
<proteinExistence type="predicted"/>
<feature type="compositionally biased region" description="Pro residues" evidence="2">
    <location>
        <begin position="560"/>
        <end position="580"/>
    </location>
</feature>